<evidence type="ECO:0000256" key="1">
    <source>
        <dbReference type="SAM" id="MobiDB-lite"/>
    </source>
</evidence>
<keyword evidence="3" id="KW-1185">Reference proteome</keyword>
<dbReference type="AlphaFoldDB" id="A0A1E3QY80"/>
<dbReference type="PANTHER" id="PTHR37283">
    <property type="entry name" value="PH DOMAIN-CONTAINING PROTEIN YHR131C"/>
    <property type="match status" value="1"/>
</dbReference>
<dbReference type="InterPro" id="IPR011993">
    <property type="entry name" value="PH-like_dom_sf"/>
</dbReference>
<accession>A0A1E3QY80</accession>
<gene>
    <name evidence="2" type="ORF">BABINDRAFT_159130</name>
</gene>
<proteinExistence type="predicted"/>
<dbReference type="EMBL" id="KV454426">
    <property type="protein sequence ID" value="ODQ82571.1"/>
    <property type="molecule type" value="Genomic_DNA"/>
</dbReference>
<dbReference type="Proteomes" id="UP000094336">
    <property type="component" value="Unassembled WGS sequence"/>
</dbReference>
<dbReference type="STRING" id="984486.A0A1E3QY80"/>
<reference evidence="3" key="1">
    <citation type="submission" date="2016-05" db="EMBL/GenBank/DDBJ databases">
        <title>Comparative genomics of biotechnologically important yeasts.</title>
        <authorList>
            <consortium name="DOE Joint Genome Institute"/>
            <person name="Riley R."/>
            <person name="Haridas S."/>
            <person name="Wolfe K.H."/>
            <person name="Lopes M.R."/>
            <person name="Hittinger C.T."/>
            <person name="Goker M."/>
            <person name="Salamov A."/>
            <person name="Wisecaver J."/>
            <person name="Long T.M."/>
            <person name="Aerts A.L."/>
            <person name="Barry K."/>
            <person name="Choi C."/>
            <person name="Clum A."/>
            <person name="Coughlan A.Y."/>
            <person name="Deshpande S."/>
            <person name="Douglass A.P."/>
            <person name="Hanson S.J."/>
            <person name="Klenk H.-P."/>
            <person name="Labutti K."/>
            <person name="Lapidus A."/>
            <person name="Lindquist E."/>
            <person name="Lipzen A."/>
            <person name="Meier-Kolthoff J.P."/>
            <person name="Ohm R.A."/>
            <person name="Otillar R.P."/>
            <person name="Pangilinan J."/>
            <person name="Peng Y."/>
            <person name="Rokas A."/>
            <person name="Rosa C.A."/>
            <person name="Scheuner C."/>
            <person name="Sibirny A.A."/>
            <person name="Slot J.C."/>
            <person name="Stielow J.B."/>
            <person name="Sun H."/>
            <person name="Kurtzman C.P."/>
            <person name="Blackwell M."/>
            <person name="Grigoriev I.V."/>
            <person name="Jeffries T.W."/>
        </authorList>
    </citation>
    <scope>NUCLEOTIDE SEQUENCE [LARGE SCALE GENOMIC DNA]</scope>
    <source>
        <strain evidence="3">NRRL Y-12698</strain>
    </source>
</reference>
<name>A0A1E3QY80_9ASCO</name>
<organism evidence="2 3">
    <name type="scientific">Babjeviella inositovora NRRL Y-12698</name>
    <dbReference type="NCBI Taxonomy" id="984486"/>
    <lineage>
        <taxon>Eukaryota</taxon>
        <taxon>Fungi</taxon>
        <taxon>Dikarya</taxon>
        <taxon>Ascomycota</taxon>
        <taxon>Saccharomycotina</taxon>
        <taxon>Pichiomycetes</taxon>
        <taxon>Serinales incertae sedis</taxon>
        <taxon>Babjeviella</taxon>
    </lineage>
</organism>
<dbReference type="OrthoDB" id="5865767at2759"/>
<evidence type="ECO:0008006" key="4">
    <source>
        <dbReference type="Google" id="ProtNLM"/>
    </source>
</evidence>
<protein>
    <recommendedName>
        <fullName evidence="4">PH domain-containing protein</fullName>
    </recommendedName>
</protein>
<evidence type="ECO:0000313" key="3">
    <source>
        <dbReference type="Proteomes" id="UP000094336"/>
    </source>
</evidence>
<feature type="region of interest" description="Disordered" evidence="1">
    <location>
        <begin position="1"/>
        <end position="23"/>
    </location>
</feature>
<dbReference type="GeneID" id="30145334"/>
<dbReference type="PANTHER" id="PTHR37283:SF1">
    <property type="entry name" value="PH DOMAIN-CONTAINING PROTEIN YHR131C"/>
    <property type="match status" value="1"/>
</dbReference>
<sequence>MQPPPYQSIDPVSTPRHDISQPPAYKPHDELLPLYTPALENFGLVLVKREAVSPFELYKVIPGWMPCFMELNSTQVNFYQLCPNDTAKTIPSLVDIVDSQLGGEKTAVGLVPKTLSSKLAGLVKNLKSDKQDPKTISNKLFTSAYPSTLQRIPSSVMAQSLVKSYLVSTYWPTASYTLQRASIGVATDVQVGPSTVFLRMRLESEQILIQCFSEESLIDWYFKLNFAKDLSLPLELRNEAVIRTSPLIRPILEEGAYDTRSMGWRGQKYNHFPASKDDSATPSTCTSSSASTLSFQLSHTSSSNLTLLLNISSFSAESVLQPRPCTSFHLALQPSQRTVSPLTATGEYDLELSFIKLTMTSLSAKESWVGRPLVVSSRSQPEDRYEFMHRISMPLDAWVTGMEILGLDLPMLQDLLSSLEGFSLSETLQKLKWTNPSEIMVPMWSLAKKHTARFAESKWRGSGCRGQASCREYIVIWNGLVCLQ</sequence>
<dbReference type="Gene3D" id="2.30.29.30">
    <property type="entry name" value="Pleckstrin-homology domain (PH domain)/Phosphotyrosine-binding domain (PTB)"/>
    <property type="match status" value="1"/>
</dbReference>
<evidence type="ECO:0000313" key="2">
    <source>
        <dbReference type="EMBL" id="ODQ82571.1"/>
    </source>
</evidence>
<dbReference type="RefSeq" id="XP_018987899.1">
    <property type="nucleotide sequence ID" value="XM_019127481.1"/>
</dbReference>